<dbReference type="Pfam" id="PF24764">
    <property type="entry name" value="rva_4"/>
    <property type="match status" value="2"/>
</dbReference>
<dbReference type="GO" id="GO:0003964">
    <property type="term" value="F:RNA-directed DNA polymerase activity"/>
    <property type="evidence" value="ECO:0007669"/>
    <property type="project" value="UniProtKB-KW"/>
</dbReference>
<organism evidence="1 2">
    <name type="scientific">Paramuricea clavata</name>
    <name type="common">Red gorgonian</name>
    <name type="synonym">Violescent sea-whip</name>
    <dbReference type="NCBI Taxonomy" id="317549"/>
    <lineage>
        <taxon>Eukaryota</taxon>
        <taxon>Metazoa</taxon>
        <taxon>Cnidaria</taxon>
        <taxon>Anthozoa</taxon>
        <taxon>Octocorallia</taxon>
        <taxon>Malacalcyonacea</taxon>
        <taxon>Plexauridae</taxon>
        <taxon>Paramuricea</taxon>
    </lineage>
</organism>
<dbReference type="EMBL" id="CACRXK020002067">
    <property type="protein sequence ID" value="CAB3992514.1"/>
    <property type="molecule type" value="Genomic_DNA"/>
</dbReference>
<dbReference type="PANTHER" id="PTHR46791:SF5">
    <property type="entry name" value="CLR5 DOMAIN-CONTAINING PROTEIN-RELATED"/>
    <property type="match status" value="1"/>
</dbReference>
<evidence type="ECO:0000313" key="2">
    <source>
        <dbReference type="Proteomes" id="UP001152795"/>
    </source>
</evidence>
<comment type="caution">
    <text evidence="1">The sequence shown here is derived from an EMBL/GenBank/DDBJ whole genome shotgun (WGS) entry which is preliminary data.</text>
</comment>
<reference evidence="1" key="1">
    <citation type="submission" date="2020-04" db="EMBL/GenBank/DDBJ databases">
        <authorList>
            <person name="Alioto T."/>
            <person name="Alioto T."/>
            <person name="Gomez Garrido J."/>
        </authorList>
    </citation>
    <scope>NUCLEOTIDE SEQUENCE</scope>
    <source>
        <strain evidence="1">A484AB</strain>
    </source>
</reference>
<dbReference type="InterPro" id="IPR043502">
    <property type="entry name" value="DNA/RNA_pol_sf"/>
</dbReference>
<dbReference type="Proteomes" id="UP001152795">
    <property type="component" value="Unassembled WGS sequence"/>
</dbReference>
<dbReference type="GO" id="GO:0003676">
    <property type="term" value="F:nucleic acid binding"/>
    <property type="evidence" value="ECO:0007669"/>
    <property type="project" value="InterPro"/>
</dbReference>
<sequence>MDDDDKQYLLDAVHSVINILDRFMQSGDTSIDFQRLLLKLDYLQRLLVNLDVDDSVVERVQQASNILFNLDQANNGNTECSETVPVVNCGRRGRPSFDIKEDQLSFLVEKGFKVADISKVIGVSQRTIERRMAMFGLSIAGTFSDISDDQLDELVRQTSSDHPNFGIRMMKGYLQSKGWRVQRDRIRCSLLRTDPIGLMQRWQKAIKRRSYNVKYPRSLWHIDGNHKLISWRIVVHGGIDGYSRMPIFLKASDNNRAETVLQLFLESVAEFGLPSRVRSDKERLTYFNDGIACDHRCIGALGDARLWLKCSNFVKSCQHRRGFFRRKIGYYSNHTAGYHLEKIDLVGIHPNPGPLQSTESSDVVTQRTVRYADRLSNIELTESEVANVLKSLDPNKACGPGGIPNRLLQNVSTEIAPSLCKLFNLSLSQGVVPSEWKLANLSPILKTDDPTVSSNYRPISLLNTISKVLERCVFNHCSKHLEPQIYHLQHGFMKGRSTVTQLVEVYDDIVNSVASGKEVDVLYLDLAKAFDKVPHNLLLLKLQLHGITGPLLLWMKSYLSERKQRVVLEGASSDWLPVTSGVPQGSILGPLLFLVYVNDLPSKSTHNQRIERLWRDVFDGCLSLFYDLFTSMEEQGFLNRDDETHIWCLHYIFLPIINQHIKNWRDAWIHHPIRTEKNRTPFQLWVTGLQLARRVQAHNIVEPIEEHYEYYGVDWHGPIPDQAPELVEVPSTMCPFNDEQLRILPENVGLTYLEGVETFRTILQLAH</sequence>
<dbReference type="PANTHER" id="PTHR46791">
    <property type="entry name" value="EXPRESSED PROTEIN"/>
    <property type="match status" value="1"/>
</dbReference>
<name>A0A7D9HUX3_PARCT</name>
<accession>A0A7D9HUX3</accession>
<protein>
    <submittedName>
        <fullName evidence="1">RNA-directed DNA polymerase from mobile element jockey</fullName>
    </submittedName>
</protein>
<dbReference type="AlphaFoldDB" id="A0A7D9HUX3"/>
<evidence type="ECO:0000313" key="1">
    <source>
        <dbReference type="EMBL" id="CAB3992514.1"/>
    </source>
</evidence>
<keyword evidence="1" id="KW-0695">RNA-directed DNA polymerase</keyword>
<dbReference type="InterPro" id="IPR036397">
    <property type="entry name" value="RNaseH_sf"/>
</dbReference>
<keyword evidence="1" id="KW-0548">Nucleotidyltransferase</keyword>
<dbReference type="PROSITE" id="PS50878">
    <property type="entry name" value="RT_POL"/>
    <property type="match status" value="1"/>
</dbReference>
<proteinExistence type="predicted"/>
<dbReference type="CDD" id="cd01650">
    <property type="entry name" value="RT_nLTR_like"/>
    <property type="match status" value="1"/>
</dbReference>
<dbReference type="InterPro" id="IPR000477">
    <property type="entry name" value="RT_dom"/>
</dbReference>
<keyword evidence="2" id="KW-1185">Reference proteome</keyword>
<gene>
    <name evidence="1" type="ORF">PACLA_8A079892</name>
</gene>
<dbReference type="InterPro" id="IPR058913">
    <property type="entry name" value="Integrase_dom_put"/>
</dbReference>
<dbReference type="OrthoDB" id="2686689at2759"/>
<keyword evidence="1" id="KW-0808">Transferase</keyword>
<dbReference type="SUPFAM" id="SSF56672">
    <property type="entry name" value="DNA/RNA polymerases"/>
    <property type="match status" value="1"/>
</dbReference>
<dbReference type="Gene3D" id="3.30.420.10">
    <property type="entry name" value="Ribonuclease H-like superfamily/Ribonuclease H"/>
    <property type="match status" value="1"/>
</dbReference>